<dbReference type="Pfam" id="PF08240">
    <property type="entry name" value="ADH_N"/>
    <property type="match status" value="1"/>
</dbReference>
<dbReference type="InterPro" id="IPR013149">
    <property type="entry name" value="ADH-like_C"/>
</dbReference>
<dbReference type="GO" id="GO:0008270">
    <property type="term" value="F:zinc ion binding"/>
    <property type="evidence" value="ECO:0007669"/>
    <property type="project" value="InterPro"/>
</dbReference>
<evidence type="ECO:0000259" key="8">
    <source>
        <dbReference type="SMART" id="SM00829"/>
    </source>
</evidence>
<dbReference type="Gene3D" id="3.90.180.10">
    <property type="entry name" value="Medium-chain alcohol dehydrogenases, catalytic domain"/>
    <property type="match status" value="1"/>
</dbReference>
<dbReference type="PROSITE" id="PS00059">
    <property type="entry name" value="ADH_ZINC"/>
    <property type="match status" value="1"/>
</dbReference>
<sequence length="349" mass="36800">MAVSSSLGVVIHAPKDLHVEAVPSVTPGPGEVRVAIEAGGICGSDLHYFNHGGFGTVRIREPMVLGHEIAGTIVEVGPEVTTISPGARVAVNPSRPCGHCRFCREGMRHECVDMHFIGSAMRFPHAQGGFRQSLTIRAEQAVPVADTVSMAEAAMAEPLSVCLHAAVQAGPLQGKRVLVTGCGPIGVLCVAVARHAGAAEIVATDIADYPLSIARQIGATRVVNMLEEPDALASYTSDKGHFDVQFECSGNERALAGALDAIRPGGIVVQVGLGGDVKLPINLIVAKELQLRGTFRFDREFPLAVELMGRGQIDVKPLLSATVPFRNALEAFALAQDRSRAVKVQLTFA</sequence>
<dbReference type="EMBL" id="CP016619">
    <property type="protein sequence ID" value="ANY84669.1"/>
    <property type="molecule type" value="Genomic_DNA"/>
</dbReference>
<protein>
    <submittedName>
        <fullName evidence="9">L-idonate 5-dehydrogenase</fullName>
    </submittedName>
</protein>
<dbReference type="OrthoDB" id="9809185at2"/>
<dbReference type="InterPro" id="IPR036291">
    <property type="entry name" value="NAD(P)-bd_dom_sf"/>
</dbReference>
<dbReference type="GO" id="GO:0016616">
    <property type="term" value="F:oxidoreductase activity, acting on the CH-OH group of donors, NAD or NADP as acceptor"/>
    <property type="evidence" value="ECO:0007669"/>
    <property type="project" value="UniProtKB-ARBA"/>
</dbReference>
<dbReference type="SUPFAM" id="SSF51735">
    <property type="entry name" value="NAD(P)-binding Rossmann-fold domains"/>
    <property type="match status" value="1"/>
</dbReference>
<dbReference type="InterPro" id="IPR020843">
    <property type="entry name" value="ER"/>
</dbReference>
<dbReference type="InterPro" id="IPR002328">
    <property type="entry name" value="ADH_Zn_CS"/>
</dbReference>
<dbReference type="KEGG" id="moc:BB934_41655"/>
<organism evidence="9">
    <name type="scientific">Microvirga ossetica</name>
    <dbReference type="NCBI Taxonomy" id="1882682"/>
    <lineage>
        <taxon>Bacteria</taxon>
        <taxon>Pseudomonadati</taxon>
        <taxon>Pseudomonadota</taxon>
        <taxon>Alphaproteobacteria</taxon>
        <taxon>Hyphomicrobiales</taxon>
        <taxon>Methylobacteriaceae</taxon>
        <taxon>Microvirga</taxon>
    </lineage>
</organism>
<dbReference type="Pfam" id="PF00107">
    <property type="entry name" value="ADH_zinc_N"/>
    <property type="match status" value="1"/>
</dbReference>
<evidence type="ECO:0000313" key="9">
    <source>
        <dbReference type="EMBL" id="ANY84669.1"/>
    </source>
</evidence>
<gene>
    <name evidence="9" type="ORF">BB934_41655</name>
</gene>
<keyword evidence="3 7" id="KW-0479">Metal-binding</keyword>
<keyword evidence="5" id="KW-0560">Oxidoreductase</keyword>
<dbReference type="FunFam" id="3.40.50.720:FF:000068">
    <property type="entry name" value="Sorbitol dehydrogenase"/>
    <property type="match status" value="1"/>
</dbReference>
<name>A0A1B2EXE9_9HYPH</name>
<evidence type="ECO:0000256" key="2">
    <source>
        <dbReference type="ARBA" id="ARBA00008072"/>
    </source>
</evidence>
<dbReference type="InterPro" id="IPR013154">
    <property type="entry name" value="ADH-like_N"/>
</dbReference>
<dbReference type="PANTHER" id="PTHR43161:SF9">
    <property type="entry name" value="SORBITOL DEHYDROGENASE"/>
    <property type="match status" value="1"/>
</dbReference>
<keyword evidence="9" id="KW-0614">Plasmid</keyword>
<dbReference type="SUPFAM" id="SSF50129">
    <property type="entry name" value="GroES-like"/>
    <property type="match status" value="1"/>
</dbReference>
<dbReference type="CDD" id="cd08232">
    <property type="entry name" value="idonate-5-DH"/>
    <property type="match status" value="1"/>
</dbReference>
<evidence type="ECO:0000256" key="3">
    <source>
        <dbReference type="ARBA" id="ARBA00022723"/>
    </source>
</evidence>
<evidence type="ECO:0000256" key="7">
    <source>
        <dbReference type="RuleBase" id="RU361277"/>
    </source>
</evidence>
<keyword evidence="6" id="KW-0520">NAD</keyword>
<evidence type="ECO:0000256" key="1">
    <source>
        <dbReference type="ARBA" id="ARBA00001947"/>
    </source>
</evidence>
<keyword evidence="4 7" id="KW-0862">Zinc</keyword>
<dbReference type="PANTHER" id="PTHR43161">
    <property type="entry name" value="SORBITOL DEHYDROGENASE"/>
    <property type="match status" value="1"/>
</dbReference>
<evidence type="ECO:0000256" key="4">
    <source>
        <dbReference type="ARBA" id="ARBA00022833"/>
    </source>
</evidence>
<evidence type="ECO:0000256" key="5">
    <source>
        <dbReference type="ARBA" id="ARBA00023002"/>
    </source>
</evidence>
<dbReference type="RefSeq" id="WP_099515533.1">
    <property type="nucleotide sequence ID" value="NZ_CP016619.1"/>
</dbReference>
<accession>A0A1B2EXE9</accession>
<evidence type="ECO:0000256" key="6">
    <source>
        <dbReference type="ARBA" id="ARBA00023027"/>
    </source>
</evidence>
<comment type="cofactor">
    <cofactor evidence="1 7">
        <name>Zn(2+)</name>
        <dbReference type="ChEBI" id="CHEBI:29105"/>
    </cofactor>
</comment>
<dbReference type="SMART" id="SM00829">
    <property type="entry name" value="PKS_ER"/>
    <property type="match status" value="1"/>
</dbReference>
<feature type="domain" description="Enoyl reductase (ER)" evidence="8">
    <location>
        <begin position="12"/>
        <end position="346"/>
    </location>
</feature>
<dbReference type="AlphaFoldDB" id="A0A1B2EXE9"/>
<reference evidence="9" key="1">
    <citation type="submission" date="2016-07" db="EMBL/GenBank/DDBJ databases">
        <title>Microvirga ossetica sp. nov. a new species of rhizobia isolated from root nodules of the legume species Vicia alpestris Steven originated from North Ossetia region in the Caucasus.</title>
        <authorList>
            <person name="Safronova V.I."/>
            <person name="Kuznetsova I.G."/>
            <person name="Sazanova A.L."/>
            <person name="Belimov A."/>
            <person name="Andronov E."/>
            <person name="Osledkin Y.S."/>
            <person name="Onishchuk O.P."/>
            <person name="Kurchak O.N."/>
            <person name="Shaposhnikov A.I."/>
            <person name="Willems A."/>
            <person name="Tikhonovich I.A."/>
        </authorList>
    </citation>
    <scope>NUCLEOTIDE SEQUENCE [LARGE SCALE GENOMIC DNA]</scope>
    <source>
        <strain evidence="9">V5/3M</strain>
        <plasmid evidence="9">unnamed2</plasmid>
    </source>
</reference>
<comment type="similarity">
    <text evidence="2 7">Belongs to the zinc-containing alcohol dehydrogenase family.</text>
</comment>
<dbReference type="Gene3D" id="3.40.50.720">
    <property type="entry name" value="NAD(P)-binding Rossmann-like Domain"/>
    <property type="match status" value="1"/>
</dbReference>
<proteinExistence type="inferred from homology"/>
<geneLocation type="plasmid" evidence="9">
    <name>unnamed2</name>
</geneLocation>
<dbReference type="InterPro" id="IPR011032">
    <property type="entry name" value="GroES-like_sf"/>
</dbReference>